<dbReference type="InterPro" id="IPR002545">
    <property type="entry name" value="CheW-lke_dom"/>
</dbReference>
<evidence type="ECO:0000259" key="1">
    <source>
        <dbReference type="PROSITE" id="PS50851"/>
    </source>
</evidence>
<name>A0A4R8M5G8_9BACT</name>
<dbReference type="Gene3D" id="2.40.50.180">
    <property type="entry name" value="CheA-289, Domain 4"/>
    <property type="match status" value="1"/>
</dbReference>
<dbReference type="EMBL" id="SORI01000013">
    <property type="protein sequence ID" value="TDY59472.1"/>
    <property type="molecule type" value="Genomic_DNA"/>
</dbReference>
<dbReference type="GO" id="GO:0005829">
    <property type="term" value="C:cytosol"/>
    <property type="evidence" value="ECO:0007669"/>
    <property type="project" value="TreeGrafter"/>
</dbReference>
<keyword evidence="3" id="KW-1185">Reference proteome</keyword>
<sequence>MNTHRQETPAEKKTRIFRERAKKLAAENAPRDSGGESLELLEFLLGKERYAVETAFVGEVFPPGEITPVPCTPPFVAGVVNLRGRIVPVVDLKILFGIRSAGEKRGARIVLLQSGGAEMGLLTDGVPGIGIIGRETVRPPLSVPSGLPGAYMTGIAGNDLAVLDGGKILRDSALTVDEEA</sequence>
<organism evidence="2 3">
    <name type="scientific">Aminivibrio pyruvatiphilus</name>
    <dbReference type="NCBI Taxonomy" id="1005740"/>
    <lineage>
        <taxon>Bacteria</taxon>
        <taxon>Thermotogati</taxon>
        <taxon>Synergistota</taxon>
        <taxon>Synergistia</taxon>
        <taxon>Synergistales</taxon>
        <taxon>Aminobacteriaceae</taxon>
        <taxon>Aminivibrio</taxon>
    </lineage>
</organism>
<comment type="caution">
    <text evidence="2">The sequence shown here is derived from an EMBL/GenBank/DDBJ whole genome shotgun (WGS) entry which is preliminary data.</text>
</comment>
<dbReference type="GO" id="GO:0006935">
    <property type="term" value="P:chemotaxis"/>
    <property type="evidence" value="ECO:0007669"/>
    <property type="project" value="InterPro"/>
</dbReference>
<feature type="domain" description="CheW-like" evidence="1">
    <location>
        <begin position="37"/>
        <end position="174"/>
    </location>
</feature>
<dbReference type="Pfam" id="PF01584">
    <property type="entry name" value="CheW"/>
    <property type="match status" value="1"/>
</dbReference>
<dbReference type="SUPFAM" id="SSF50341">
    <property type="entry name" value="CheW-like"/>
    <property type="match status" value="1"/>
</dbReference>
<evidence type="ECO:0000313" key="3">
    <source>
        <dbReference type="Proteomes" id="UP000295066"/>
    </source>
</evidence>
<dbReference type="InterPro" id="IPR036061">
    <property type="entry name" value="CheW-like_dom_sf"/>
</dbReference>
<accession>A0A4R8M5G8</accession>
<protein>
    <submittedName>
        <fullName evidence="2">CheW protein</fullName>
    </submittedName>
</protein>
<dbReference type="OrthoDB" id="9794382at2"/>
<evidence type="ECO:0000313" key="2">
    <source>
        <dbReference type="EMBL" id="TDY59472.1"/>
    </source>
</evidence>
<dbReference type="SMART" id="SM00260">
    <property type="entry name" value="CheW"/>
    <property type="match status" value="1"/>
</dbReference>
<dbReference type="PANTHER" id="PTHR22617">
    <property type="entry name" value="CHEMOTAXIS SENSOR HISTIDINE KINASE-RELATED"/>
    <property type="match status" value="1"/>
</dbReference>
<dbReference type="AlphaFoldDB" id="A0A4R8M5G8"/>
<dbReference type="Gene3D" id="2.30.30.40">
    <property type="entry name" value="SH3 Domains"/>
    <property type="match status" value="1"/>
</dbReference>
<reference evidence="2 3" key="1">
    <citation type="submission" date="2019-03" db="EMBL/GenBank/DDBJ databases">
        <title>Genomic Encyclopedia of Type Strains, Phase IV (KMG-IV): sequencing the most valuable type-strain genomes for metagenomic binning, comparative biology and taxonomic classification.</title>
        <authorList>
            <person name="Goeker M."/>
        </authorList>
    </citation>
    <scope>NUCLEOTIDE SEQUENCE [LARGE SCALE GENOMIC DNA]</scope>
    <source>
        <strain evidence="2 3">DSM 25964</strain>
    </source>
</reference>
<dbReference type="PROSITE" id="PS50851">
    <property type="entry name" value="CHEW"/>
    <property type="match status" value="1"/>
</dbReference>
<dbReference type="PANTHER" id="PTHR22617:SF43">
    <property type="entry name" value="PROTEIN PILI"/>
    <property type="match status" value="1"/>
</dbReference>
<gene>
    <name evidence="2" type="ORF">C8D99_11349</name>
</gene>
<dbReference type="RefSeq" id="WP_133958008.1">
    <property type="nucleotide sequence ID" value="NZ_SORI01000013.1"/>
</dbReference>
<dbReference type="Proteomes" id="UP000295066">
    <property type="component" value="Unassembled WGS sequence"/>
</dbReference>
<dbReference type="InterPro" id="IPR039315">
    <property type="entry name" value="CheW"/>
</dbReference>
<proteinExistence type="predicted"/>
<dbReference type="GO" id="GO:0007165">
    <property type="term" value="P:signal transduction"/>
    <property type="evidence" value="ECO:0007669"/>
    <property type="project" value="InterPro"/>
</dbReference>